<keyword evidence="5 12" id="KW-0808">Transferase</keyword>
<dbReference type="OMA" id="ANEPWHC"/>
<dbReference type="FunFam" id="3.40.50.11660:FF:000002">
    <property type="entry name" value="Alpha-(1,3)-fucosyltransferase"/>
    <property type="match status" value="1"/>
</dbReference>
<dbReference type="InterPro" id="IPR031481">
    <property type="entry name" value="Glyco_tran_10_N"/>
</dbReference>
<dbReference type="SUPFAM" id="SSF53756">
    <property type="entry name" value="UDP-Glycosyltransferase/glycogen phosphorylase"/>
    <property type="match status" value="1"/>
</dbReference>
<evidence type="ECO:0000256" key="4">
    <source>
        <dbReference type="ARBA" id="ARBA00022676"/>
    </source>
</evidence>
<keyword evidence="8 12" id="KW-1133">Transmembrane helix</keyword>
<organism evidence="15 16">
    <name type="scientific">Biomphalaria glabrata</name>
    <name type="common">Bloodfluke planorb</name>
    <name type="synonym">Freshwater snail</name>
    <dbReference type="NCBI Taxonomy" id="6526"/>
    <lineage>
        <taxon>Eukaryota</taxon>
        <taxon>Metazoa</taxon>
        <taxon>Spiralia</taxon>
        <taxon>Lophotrochozoa</taxon>
        <taxon>Mollusca</taxon>
        <taxon>Gastropoda</taxon>
        <taxon>Heterobranchia</taxon>
        <taxon>Euthyneura</taxon>
        <taxon>Panpulmonata</taxon>
        <taxon>Hygrophila</taxon>
        <taxon>Lymnaeoidea</taxon>
        <taxon>Planorbidae</taxon>
        <taxon>Biomphalaria</taxon>
    </lineage>
</organism>
<evidence type="ECO:0000256" key="10">
    <source>
        <dbReference type="ARBA" id="ARBA00023136"/>
    </source>
</evidence>
<feature type="domain" description="Fucosyltransferase C-terminal" evidence="13">
    <location>
        <begin position="272"/>
        <end position="443"/>
    </location>
</feature>
<reference evidence="16" key="1">
    <citation type="submission" date="2025-08" db="UniProtKB">
        <authorList>
            <consortium name="RefSeq"/>
        </authorList>
    </citation>
    <scope>IDENTIFICATION</scope>
</reference>
<evidence type="ECO:0000256" key="1">
    <source>
        <dbReference type="ARBA" id="ARBA00004323"/>
    </source>
</evidence>
<evidence type="ECO:0000259" key="14">
    <source>
        <dbReference type="Pfam" id="PF17039"/>
    </source>
</evidence>
<evidence type="ECO:0000256" key="12">
    <source>
        <dbReference type="RuleBase" id="RU003832"/>
    </source>
</evidence>
<dbReference type="Gene3D" id="3.40.50.11660">
    <property type="entry name" value="Glycosyl transferase family 10, C-terminal domain"/>
    <property type="match status" value="1"/>
</dbReference>
<name>A0A9U8E217_BIOGL</name>
<evidence type="ECO:0000256" key="7">
    <source>
        <dbReference type="ARBA" id="ARBA00022968"/>
    </source>
</evidence>
<keyword evidence="10 12" id="KW-0472">Membrane</keyword>
<gene>
    <name evidence="16" type="primary">LOC106056620</name>
</gene>
<dbReference type="RefSeq" id="XP_013068890.2">
    <property type="nucleotide sequence ID" value="XM_013213436.2"/>
</dbReference>
<dbReference type="EC" id="2.4.1.-" evidence="12"/>
<proteinExistence type="inferred from homology"/>
<dbReference type="InterPro" id="IPR055270">
    <property type="entry name" value="Glyco_tran_10_C"/>
</dbReference>
<keyword evidence="6 12" id="KW-0812">Transmembrane</keyword>
<dbReference type="PANTHER" id="PTHR48438:SF1">
    <property type="entry name" value="ALPHA-(1,3)-FUCOSYLTRANSFERASE C-RELATED"/>
    <property type="match status" value="1"/>
</dbReference>
<evidence type="ECO:0000256" key="5">
    <source>
        <dbReference type="ARBA" id="ARBA00022679"/>
    </source>
</evidence>
<evidence type="ECO:0000313" key="16">
    <source>
        <dbReference type="RefSeq" id="XP_013068890.2"/>
    </source>
</evidence>
<accession>A0A9U8E217</accession>
<evidence type="ECO:0000256" key="11">
    <source>
        <dbReference type="ARBA" id="ARBA00023180"/>
    </source>
</evidence>
<dbReference type="GO" id="GO:0008417">
    <property type="term" value="F:fucosyltransferase activity"/>
    <property type="evidence" value="ECO:0007669"/>
    <property type="project" value="InterPro"/>
</dbReference>
<dbReference type="KEGG" id="bgt:106056620"/>
<evidence type="ECO:0000256" key="6">
    <source>
        <dbReference type="ARBA" id="ARBA00022692"/>
    </source>
</evidence>
<keyword evidence="4 12" id="KW-0328">Glycosyltransferase</keyword>
<dbReference type="InterPro" id="IPR038577">
    <property type="entry name" value="GT10-like_C_sf"/>
</dbReference>
<keyword evidence="15" id="KW-1185">Reference proteome</keyword>
<keyword evidence="11" id="KW-0325">Glycoprotein</keyword>
<dbReference type="InterPro" id="IPR001503">
    <property type="entry name" value="Glyco_trans_10"/>
</dbReference>
<keyword evidence="9 12" id="KW-0333">Golgi apparatus</keyword>
<comment type="subcellular location">
    <subcellularLocation>
        <location evidence="1">Golgi apparatus membrane</location>
        <topology evidence="1">Single-pass type II membrane protein</topology>
    </subcellularLocation>
    <subcellularLocation>
        <location evidence="12">Golgi apparatus</location>
        <location evidence="12">Golgi stack membrane</location>
        <topology evidence="12">Single-pass type II membrane protein</topology>
    </subcellularLocation>
</comment>
<protein>
    <recommendedName>
        <fullName evidence="12">Fucosyltransferase</fullName>
        <ecNumber evidence="12">2.4.1.-</ecNumber>
    </recommendedName>
</protein>
<dbReference type="Pfam" id="PF17039">
    <property type="entry name" value="Glyco_tran_10_N"/>
    <property type="match status" value="1"/>
</dbReference>
<keyword evidence="7" id="KW-0735">Signal-anchor</keyword>
<evidence type="ECO:0000256" key="3">
    <source>
        <dbReference type="ARBA" id="ARBA00008919"/>
    </source>
</evidence>
<comment type="similarity">
    <text evidence="3 12">Belongs to the glycosyltransferase 10 family.</text>
</comment>
<dbReference type="GO" id="GO:0000139">
    <property type="term" value="C:Golgi membrane"/>
    <property type="evidence" value="ECO:0007669"/>
    <property type="project" value="UniProtKB-SubCell"/>
</dbReference>
<dbReference type="GeneID" id="106056620"/>
<sequence length="465" mass="53177">MTKLNLRSAVFIKHLTRRYFGHTRMVLIGVLLFVTYTLVFRKYSGAPVDRAMKRIDPRGKVVGTISSKSLTLPAFSSKNNISAVFVGVRNFISPFVVTDGDALNKAALKSECETSVGRDKFSECQGHRNQFVVKGAVDVRVKARTVAAIRSCSNGSRACIQTRKLDFKGCLYSGCLHTDDWKTADVLVIEAFYLQRVTILPRYKRPSKQRWVMSSMEAPCRHPQTTHLNSSQFDGQFNWSMTYNLDSDIPTLYGKLKVITPEPSLNYDAIFSTKTVHVAWFVSHCITSSLRQEYVARMRKIINIDIFGHCGSMNCSFGSNYRHIDLSHCLPLLSSTYFFYLAFENSICKDYVTEKVFKLFPAAKVIPVVRGGTDYRRYFPPETFVDASDFSTPEELAFYLVGLSKDKARYLRMLREKSRYESVANEPWHCKLCEKMTKDDSVQWYPGNNMWAWFVQNKCSNPTHV</sequence>
<evidence type="ECO:0000256" key="2">
    <source>
        <dbReference type="ARBA" id="ARBA00004922"/>
    </source>
</evidence>
<dbReference type="OrthoDB" id="8057859at2759"/>
<dbReference type="PANTHER" id="PTHR48438">
    <property type="entry name" value="ALPHA-(1,3)-FUCOSYLTRANSFERASE C-RELATED"/>
    <property type="match status" value="1"/>
</dbReference>
<dbReference type="AlphaFoldDB" id="A0A9U8E217"/>
<dbReference type="Pfam" id="PF00852">
    <property type="entry name" value="Glyco_transf_10"/>
    <property type="match status" value="1"/>
</dbReference>
<evidence type="ECO:0000259" key="13">
    <source>
        <dbReference type="Pfam" id="PF00852"/>
    </source>
</evidence>
<evidence type="ECO:0000313" key="15">
    <source>
        <dbReference type="Proteomes" id="UP001165740"/>
    </source>
</evidence>
<comment type="pathway">
    <text evidence="2">Protein modification; protein glycosylation.</text>
</comment>
<evidence type="ECO:0000256" key="8">
    <source>
        <dbReference type="ARBA" id="ARBA00022989"/>
    </source>
</evidence>
<evidence type="ECO:0000256" key="9">
    <source>
        <dbReference type="ARBA" id="ARBA00023034"/>
    </source>
</evidence>
<dbReference type="GO" id="GO:0032580">
    <property type="term" value="C:Golgi cisterna membrane"/>
    <property type="evidence" value="ECO:0007669"/>
    <property type="project" value="UniProtKB-SubCell"/>
</dbReference>
<feature type="transmembrane region" description="Helical" evidence="12">
    <location>
        <begin position="21"/>
        <end position="40"/>
    </location>
</feature>
<dbReference type="Proteomes" id="UP001165740">
    <property type="component" value="Chromosome 17"/>
</dbReference>
<feature type="domain" description="Fucosyltransferase N-terminal" evidence="14">
    <location>
        <begin position="165"/>
        <end position="254"/>
    </location>
</feature>